<comment type="caution">
    <text evidence="3">The sequence shown here is derived from an EMBL/GenBank/DDBJ whole genome shotgun (WGS) entry which is preliminary data.</text>
</comment>
<dbReference type="InterPro" id="IPR003409">
    <property type="entry name" value="MORN"/>
</dbReference>
<dbReference type="GO" id="GO:0016301">
    <property type="term" value="F:kinase activity"/>
    <property type="evidence" value="ECO:0007669"/>
    <property type="project" value="UniProtKB-KW"/>
</dbReference>
<keyword evidence="1" id="KW-0677">Repeat</keyword>
<dbReference type="AlphaFoldDB" id="A0A2P6N7W1"/>
<dbReference type="EMBL" id="MDYQ01000162">
    <property type="protein sequence ID" value="PRP80042.1"/>
    <property type="molecule type" value="Genomic_DNA"/>
</dbReference>
<dbReference type="OrthoDB" id="294378at2759"/>
<evidence type="ECO:0000256" key="1">
    <source>
        <dbReference type="ARBA" id="ARBA00022737"/>
    </source>
</evidence>
<keyword evidence="3" id="KW-0418">Kinase</keyword>
<evidence type="ECO:0000256" key="2">
    <source>
        <dbReference type="SAM" id="MobiDB-lite"/>
    </source>
</evidence>
<dbReference type="PANTHER" id="PTHR43215">
    <property type="entry name" value="RADIAL SPOKE HEAD 1 HOMOLOG"/>
    <property type="match status" value="1"/>
</dbReference>
<sequence>MNFKNKDVYEGESENRKMHGQGRLIYSNKDTYTGEFKNGKRHRKGLLRTKGKTMEGYYLLMIRFCHVIDLKGVKNGFKFAS</sequence>
<feature type="region of interest" description="Disordered" evidence="2">
    <location>
        <begin position="1"/>
        <end position="20"/>
    </location>
</feature>
<dbReference type="InParanoid" id="A0A2P6N7W1"/>
<keyword evidence="4" id="KW-1185">Reference proteome</keyword>
<name>A0A2P6N7W1_9EUKA</name>
<dbReference type="Proteomes" id="UP000241769">
    <property type="component" value="Unassembled WGS sequence"/>
</dbReference>
<protein>
    <submittedName>
        <fullName evidence="3">Phosphatidylinositol-4-phosphate 5-kinase</fullName>
    </submittedName>
</protein>
<dbReference type="SMART" id="SM00698">
    <property type="entry name" value="MORN"/>
    <property type="match status" value="2"/>
</dbReference>
<evidence type="ECO:0000313" key="3">
    <source>
        <dbReference type="EMBL" id="PRP80042.1"/>
    </source>
</evidence>
<reference evidence="3 4" key="1">
    <citation type="journal article" date="2018" name="Genome Biol. Evol.">
        <title>Multiple Roots of Fruiting Body Formation in Amoebozoa.</title>
        <authorList>
            <person name="Hillmann F."/>
            <person name="Forbes G."/>
            <person name="Novohradska S."/>
            <person name="Ferling I."/>
            <person name="Riege K."/>
            <person name="Groth M."/>
            <person name="Westermann M."/>
            <person name="Marz M."/>
            <person name="Spaller T."/>
            <person name="Winckler T."/>
            <person name="Schaap P."/>
            <person name="Glockner G."/>
        </authorList>
    </citation>
    <scope>NUCLEOTIDE SEQUENCE [LARGE SCALE GENOMIC DNA]</scope>
    <source>
        <strain evidence="3 4">Jena</strain>
    </source>
</reference>
<dbReference type="Pfam" id="PF02493">
    <property type="entry name" value="MORN"/>
    <property type="match status" value="2"/>
</dbReference>
<dbReference type="PANTHER" id="PTHR43215:SF14">
    <property type="entry name" value="RADIAL SPOKE HEAD 1 HOMOLOG"/>
    <property type="match status" value="1"/>
</dbReference>
<dbReference type="Gene3D" id="2.20.110.10">
    <property type="entry name" value="Histone H3 K4-specific methyltransferase SET7/9 N-terminal domain"/>
    <property type="match status" value="1"/>
</dbReference>
<dbReference type="GO" id="GO:0005829">
    <property type="term" value="C:cytosol"/>
    <property type="evidence" value="ECO:0007669"/>
    <property type="project" value="TreeGrafter"/>
</dbReference>
<feature type="compositionally biased region" description="Basic and acidic residues" evidence="2">
    <location>
        <begin position="1"/>
        <end position="17"/>
    </location>
</feature>
<gene>
    <name evidence="3" type="ORF">PROFUN_10725</name>
</gene>
<organism evidence="3 4">
    <name type="scientific">Planoprotostelium fungivorum</name>
    <dbReference type="NCBI Taxonomy" id="1890364"/>
    <lineage>
        <taxon>Eukaryota</taxon>
        <taxon>Amoebozoa</taxon>
        <taxon>Evosea</taxon>
        <taxon>Variosea</taxon>
        <taxon>Cavosteliida</taxon>
        <taxon>Cavosteliaceae</taxon>
        <taxon>Planoprotostelium</taxon>
    </lineage>
</organism>
<evidence type="ECO:0000313" key="4">
    <source>
        <dbReference type="Proteomes" id="UP000241769"/>
    </source>
</evidence>
<accession>A0A2P6N7W1</accession>
<dbReference type="SUPFAM" id="SSF82185">
    <property type="entry name" value="Histone H3 K4-specific methyltransferase SET7/9 N-terminal domain"/>
    <property type="match status" value="1"/>
</dbReference>
<proteinExistence type="predicted"/>
<keyword evidence="3" id="KW-0808">Transferase</keyword>